<evidence type="ECO:0000256" key="1">
    <source>
        <dbReference type="ARBA" id="ARBA00004141"/>
    </source>
</evidence>
<evidence type="ECO:0000256" key="2">
    <source>
        <dbReference type="ARBA" id="ARBA00010992"/>
    </source>
</evidence>
<keyword evidence="12" id="KW-1185">Reference proteome</keyword>
<feature type="compositionally biased region" description="Gly residues" evidence="8">
    <location>
        <begin position="275"/>
        <end position="286"/>
    </location>
</feature>
<evidence type="ECO:0000256" key="8">
    <source>
        <dbReference type="SAM" id="MobiDB-lite"/>
    </source>
</evidence>
<comment type="catalytic activity">
    <reaction evidence="7">
        <text>myo-inositol(out) + H(+)(out) = myo-inositol(in) + H(+)(in)</text>
        <dbReference type="Rhea" id="RHEA:60364"/>
        <dbReference type="ChEBI" id="CHEBI:15378"/>
        <dbReference type="ChEBI" id="CHEBI:17268"/>
    </reaction>
</comment>
<dbReference type="GO" id="GO:0016020">
    <property type="term" value="C:membrane"/>
    <property type="evidence" value="ECO:0007669"/>
    <property type="project" value="UniProtKB-SubCell"/>
</dbReference>
<dbReference type="OrthoDB" id="4540492at2759"/>
<keyword evidence="3" id="KW-0813">Transport</keyword>
<feature type="domain" description="Major facilitator superfamily (MFS) profile" evidence="10">
    <location>
        <begin position="33"/>
        <end position="521"/>
    </location>
</feature>
<organism evidence="11 12">
    <name type="scientific">Sporisorium graminicola</name>
    <dbReference type="NCBI Taxonomy" id="280036"/>
    <lineage>
        <taxon>Eukaryota</taxon>
        <taxon>Fungi</taxon>
        <taxon>Dikarya</taxon>
        <taxon>Basidiomycota</taxon>
        <taxon>Ustilaginomycotina</taxon>
        <taxon>Ustilaginomycetes</taxon>
        <taxon>Ustilaginales</taxon>
        <taxon>Ustilaginaceae</taxon>
        <taxon>Sporisorium</taxon>
    </lineage>
</organism>
<dbReference type="AlphaFoldDB" id="A0A4U7KRZ0"/>
<evidence type="ECO:0000256" key="4">
    <source>
        <dbReference type="ARBA" id="ARBA00022692"/>
    </source>
</evidence>
<feature type="transmembrane region" description="Helical" evidence="9">
    <location>
        <begin position="177"/>
        <end position="198"/>
    </location>
</feature>
<dbReference type="PROSITE" id="PS00217">
    <property type="entry name" value="SUGAR_TRANSPORT_2"/>
    <property type="match status" value="1"/>
</dbReference>
<feature type="transmembrane region" description="Helical" evidence="9">
    <location>
        <begin position="426"/>
        <end position="447"/>
    </location>
</feature>
<reference evidence="11 12" key="1">
    <citation type="submission" date="2019-05" db="EMBL/GenBank/DDBJ databases">
        <title>Sporisorium graminicola CBS 10092 draft sequencing and annotation.</title>
        <authorList>
            <person name="Solano-Gonzalez S."/>
            <person name="Caddick M.X."/>
            <person name="Darby A."/>
        </authorList>
    </citation>
    <scope>NUCLEOTIDE SEQUENCE [LARGE SCALE GENOMIC DNA]</scope>
    <source>
        <strain evidence="11 12">CBS 10092</strain>
    </source>
</reference>
<evidence type="ECO:0000256" key="7">
    <source>
        <dbReference type="ARBA" id="ARBA00049119"/>
    </source>
</evidence>
<dbReference type="InterPro" id="IPR005828">
    <property type="entry name" value="MFS_sugar_transport-like"/>
</dbReference>
<dbReference type="GO" id="GO:0015149">
    <property type="term" value="F:hexose transmembrane transporter activity"/>
    <property type="evidence" value="ECO:0007669"/>
    <property type="project" value="TreeGrafter"/>
</dbReference>
<evidence type="ECO:0000256" key="3">
    <source>
        <dbReference type="ARBA" id="ARBA00022448"/>
    </source>
</evidence>
<feature type="transmembrane region" description="Helical" evidence="9">
    <location>
        <begin position="467"/>
        <end position="486"/>
    </location>
</feature>
<feature type="region of interest" description="Disordered" evidence="8">
    <location>
        <begin position="268"/>
        <end position="313"/>
    </location>
</feature>
<name>A0A4U7KRZ0_9BASI</name>
<feature type="transmembrane region" description="Helical" evidence="9">
    <location>
        <begin position="147"/>
        <end position="165"/>
    </location>
</feature>
<evidence type="ECO:0000313" key="12">
    <source>
        <dbReference type="Proteomes" id="UP000306050"/>
    </source>
</evidence>
<gene>
    <name evidence="11" type="ORF">EX895_004447</name>
</gene>
<dbReference type="Proteomes" id="UP000306050">
    <property type="component" value="Chromosome SGRAM_3"/>
</dbReference>
<evidence type="ECO:0000313" key="11">
    <source>
        <dbReference type="EMBL" id="TKY86806.1"/>
    </source>
</evidence>
<dbReference type="RefSeq" id="XP_029738791.1">
    <property type="nucleotide sequence ID" value="XM_029885041.1"/>
</dbReference>
<dbReference type="Gene3D" id="1.20.1250.20">
    <property type="entry name" value="MFS general substrate transporter like domains"/>
    <property type="match status" value="1"/>
</dbReference>
<feature type="transmembrane region" description="Helical" evidence="9">
    <location>
        <begin position="119"/>
        <end position="141"/>
    </location>
</feature>
<feature type="region of interest" description="Disordered" evidence="8">
    <location>
        <begin position="232"/>
        <end position="255"/>
    </location>
</feature>
<keyword evidence="6 9" id="KW-0472">Membrane</keyword>
<keyword evidence="5 9" id="KW-1133">Transmembrane helix</keyword>
<dbReference type="InterPro" id="IPR003663">
    <property type="entry name" value="Sugar/inositol_transpt"/>
</dbReference>
<dbReference type="InterPro" id="IPR036259">
    <property type="entry name" value="MFS_trans_sf"/>
</dbReference>
<dbReference type="PRINTS" id="PR00171">
    <property type="entry name" value="SUGRTRNSPORT"/>
</dbReference>
<feature type="transmembrane region" description="Helical" evidence="9">
    <location>
        <begin position="350"/>
        <end position="379"/>
    </location>
</feature>
<protein>
    <recommendedName>
        <fullName evidence="10">Major facilitator superfamily (MFS) profile domain-containing protein</fullName>
    </recommendedName>
</protein>
<evidence type="ECO:0000256" key="5">
    <source>
        <dbReference type="ARBA" id="ARBA00022989"/>
    </source>
</evidence>
<evidence type="ECO:0000256" key="6">
    <source>
        <dbReference type="ARBA" id="ARBA00023136"/>
    </source>
</evidence>
<dbReference type="PANTHER" id="PTHR23503:SF8">
    <property type="entry name" value="FACILITATED GLUCOSE TRANSPORTER PROTEIN 1"/>
    <property type="match status" value="1"/>
</dbReference>
<feature type="transmembrane region" description="Helical" evidence="9">
    <location>
        <begin position="30"/>
        <end position="48"/>
    </location>
</feature>
<dbReference type="SUPFAM" id="SSF103473">
    <property type="entry name" value="MFS general substrate transporter"/>
    <property type="match status" value="1"/>
</dbReference>
<feature type="transmembrane region" description="Helical" evidence="9">
    <location>
        <begin position="86"/>
        <end position="107"/>
    </location>
</feature>
<keyword evidence="4 9" id="KW-0812">Transmembrane</keyword>
<comment type="similarity">
    <text evidence="2">Belongs to the major facilitator superfamily. Sugar transporter (TC 2.A.1.1) family.</text>
</comment>
<comment type="subcellular location">
    <subcellularLocation>
        <location evidence="1">Membrane</location>
        <topology evidence="1">Multi-pass membrane protein</topology>
    </subcellularLocation>
</comment>
<dbReference type="Pfam" id="PF00083">
    <property type="entry name" value="Sugar_tr"/>
    <property type="match status" value="2"/>
</dbReference>
<dbReference type="EMBL" id="SRRM01000016">
    <property type="protein sequence ID" value="TKY86806.1"/>
    <property type="molecule type" value="Genomic_DNA"/>
</dbReference>
<evidence type="ECO:0000256" key="9">
    <source>
        <dbReference type="SAM" id="Phobius"/>
    </source>
</evidence>
<sequence>MPAPGSSHGGSRASPASNTTIAKHSVTTRFRIVLLWILLSATNYGYGISELNALQPILTCQSRSPSAPQQLSPLSTGCIPLTESQFGLVTSLFTLGGLVSSFLISPLSKSLGWGRKTCITASATAGIIGSAILALSSGLFGLGVGRFVQGIGSGIGVVIVPIFINEISPTALKGSNGVLNQFSIVLGIFVAQAIGASWLGGDGWYWRAVPLVSGLVSALQLVGSKTVGLESPGWLEGEGKGGRSGSAEAASDAADEVRASLWSPKELQSWKDGRGSSGGRGGGGGGDGDEERQGLLTETSPDEPSPSSSSPLERNQIGLTSLFTDPQVRPGATLIVLTQLGQQLSGINAVLYYSVGILGSILPSLAGSIGILITIINIIMTFPPIYLIDEHRVGRKNLMVGSAVVMTLASALLGAGIVYGYKILSAVCMIAMVAGFSFGLGPIPFVILPELVPSRAVSTATSLGLTLNWTANFLVGSAFLPIKNALARYDTAHTGGAVFWIFSVSNLITAVIVATRYHYKPE</sequence>
<dbReference type="GeneID" id="40727342"/>
<dbReference type="PROSITE" id="PS50850">
    <property type="entry name" value="MFS"/>
    <property type="match status" value="1"/>
</dbReference>
<comment type="caution">
    <text evidence="11">The sequence shown here is derived from an EMBL/GenBank/DDBJ whole genome shotgun (WGS) entry which is preliminary data.</text>
</comment>
<proteinExistence type="inferred from homology"/>
<dbReference type="InterPro" id="IPR045263">
    <property type="entry name" value="GLUT"/>
</dbReference>
<dbReference type="InterPro" id="IPR020846">
    <property type="entry name" value="MFS_dom"/>
</dbReference>
<dbReference type="InterPro" id="IPR005829">
    <property type="entry name" value="Sugar_transporter_CS"/>
</dbReference>
<accession>A0A4U7KRZ0</accession>
<dbReference type="PANTHER" id="PTHR23503">
    <property type="entry name" value="SOLUTE CARRIER FAMILY 2"/>
    <property type="match status" value="1"/>
</dbReference>
<dbReference type="KEGG" id="sgra:EX895_004447"/>
<feature type="transmembrane region" description="Helical" evidence="9">
    <location>
        <begin position="399"/>
        <end position="419"/>
    </location>
</feature>
<feature type="transmembrane region" description="Helical" evidence="9">
    <location>
        <begin position="498"/>
        <end position="519"/>
    </location>
</feature>
<evidence type="ECO:0000259" key="10">
    <source>
        <dbReference type="PROSITE" id="PS50850"/>
    </source>
</evidence>